<keyword evidence="2" id="KW-0456">Lyase</keyword>
<dbReference type="GO" id="GO:0019243">
    <property type="term" value="P:methylglyoxal catabolic process to D-lactate via S-lactoyl-glutathione"/>
    <property type="evidence" value="ECO:0007669"/>
    <property type="project" value="TreeGrafter"/>
</dbReference>
<comment type="caution">
    <text evidence="6">The sequence shown here is derived from an EMBL/GenBank/DDBJ whole genome shotgun (WGS) entry which is preliminary data.</text>
</comment>
<dbReference type="AlphaFoldDB" id="A0A3E3E5Q1"/>
<dbReference type="InterPro" id="IPR002818">
    <property type="entry name" value="DJ-1/PfpI"/>
</dbReference>
<evidence type="ECO:0000256" key="2">
    <source>
        <dbReference type="ARBA" id="ARBA00023239"/>
    </source>
</evidence>
<comment type="similarity">
    <text evidence="3">Belongs to the peptidase C56 family. HSP31-like subfamily.</text>
</comment>
<dbReference type="PANTHER" id="PTHR48094">
    <property type="entry name" value="PROTEIN/NUCLEIC ACID DEGLYCASE DJ-1-RELATED"/>
    <property type="match status" value="1"/>
</dbReference>
<evidence type="ECO:0000313" key="5">
    <source>
        <dbReference type="EMBL" id="MDB7983263.1"/>
    </source>
</evidence>
<reference evidence="6 7" key="1">
    <citation type="submission" date="2018-08" db="EMBL/GenBank/DDBJ databases">
        <title>A genome reference for cultivated species of the human gut microbiota.</title>
        <authorList>
            <person name="Zou Y."/>
            <person name="Xue W."/>
            <person name="Luo G."/>
        </authorList>
    </citation>
    <scope>NUCLEOTIDE SEQUENCE [LARGE SCALE GENOMIC DNA]</scope>
    <source>
        <strain evidence="6 7">TF08-11</strain>
    </source>
</reference>
<reference evidence="5" key="2">
    <citation type="submission" date="2023-01" db="EMBL/GenBank/DDBJ databases">
        <title>Human gut microbiome strain richness.</title>
        <authorList>
            <person name="Chen-Liaw A."/>
        </authorList>
    </citation>
    <scope>NUCLEOTIDE SEQUENCE</scope>
    <source>
        <strain evidence="5">D8_m1001271B151109d0_201107</strain>
    </source>
</reference>
<dbReference type="SUPFAM" id="SSF52317">
    <property type="entry name" value="Class I glutamine amidotransferase-like"/>
    <property type="match status" value="1"/>
</dbReference>
<sequence length="228" mass="25928">MKKILIVETNISTYGAIDKPTGLWLGELIHFYDEMVKMNYEVDFVSPAGGYVPIDPVSIKYADSIDYKWYKDRDFIDRALAKTQKPQEIDPCAYQAIYYSGGHGVLWDFVENTELKQIAETIYEQKGYISAVCHGVVGLLPLSDGNGQPLLKNKHVTGFTNTEELLSRKRNLVPFSTEDALKEKGAFYSKKRFFTSYAIEDQRLITGQNPWSPRAVAKLLIQKLEEVV</sequence>
<protein>
    <submittedName>
        <fullName evidence="6">Type 1 glutamine amidotransferase domain-containing protein</fullName>
    </submittedName>
</protein>
<dbReference type="RefSeq" id="WP_117446494.1">
    <property type="nucleotide sequence ID" value="NZ_CALCIP010000002.1"/>
</dbReference>
<dbReference type="EMBL" id="JAQLXO010000027">
    <property type="protein sequence ID" value="MDB7983263.1"/>
    <property type="molecule type" value="Genomic_DNA"/>
</dbReference>
<dbReference type="Proteomes" id="UP000260721">
    <property type="component" value="Unassembled WGS sequence"/>
</dbReference>
<dbReference type="EMBL" id="QUSK01000015">
    <property type="protein sequence ID" value="RGD76208.1"/>
    <property type="molecule type" value="Genomic_DNA"/>
</dbReference>
<organism evidence="6 7">
    <name type="scientific">Faecalicoccus pleomorphus</name>
    <dbReference type="NCBI Taxonomy" id="1323"/>
    <lineage>
        <taxon>Bacteria</taxon>
        <taxon>Bacillati</taxon>
        <taxon>Bacillota</taxon>
        <taxon>Erysipelotrichia</taxon>
        <taxon>Erysipelotrichales</taxon>
        <taxon>Erysipelotrichaceae</taxon>
        <taxon>Faecalicoccus</taxon>
    </lineage>
</organism>
<keyword evidence="6" id="KW-0808">Transferase</keyword>
<feature type="domain" description="DJ-1/PfpI" evidence="4">
    <location>
        <begin position="27"/>
        <end position="221"/>
    </location>
</feature>
<evidence type="ECO:0000313" key="6">
    <source>
        <dbReference type="EMBL" id="RGD76208.1"/>
    </source>
</evidence>
<dbReference type="InterPro" id="IPR050325">
    <property type="entry name" value="Prot/Nucl_acid_deglycase"/>
</dbReference>
<evidence type="ECO:0000259" key="4">
    <source>
        <dbReference type="Pfam" id="PF01965"/>
    </source>
</evidence>
<dbReference type="STRING" id="1123313.GCA_000420345_01531"/>
<keyword evidence="6" id="KW-0315">Glutamine amidotransferase</keyword>
<accession>A0A3E3E5Q1</accession>
<evidence type="ECO:0000256" key="3">
    <source>
        <dbReference type="ARBA" id="ARBA00038493"/>
    </source>
</evidence>
<dbReference type="GO" id="GO:0005737">
    <property type="term" value="C:cytoplasm"/>
    <property type="evidence" value="ECO:0007669"/>
    <property type="project" value="TreeGrafter"/>
</dbReference>
<dbReference type="PANTHER" id="PTHR48094:SF11">
    <property type="entry name" value="GLUTATHIONE-INDEPENDENT GLYOXALASE HSP31-RELATED"/>
    <property type="match status" value="1"/>
</dbReference>
<proteinExistence type="inferred from homology"/>
<evidence type="ECO:0000313" key="7">
    <source>
        <dbReference type="Proteomes" id="UP000260721"/>
    </source>
</evidence>
<dbReference type="InterPro" id="IPR029062">
    <property type="entry name" value="Class_I_gatase-like"/>
</dbReference>
<dbReference type="CDD" id="cd03141">
    <property type="entry name" value="GATase1_Hsp31_like"/>
    <property type="match status" value="1"/>
</dbReference>
<dbReference type="GO" id="GO:0016740">
    <property type="term" value="F:transferase activity"/>
    <property type="evidence" value="ECO:0007669"/>
    <property type="project" value="UniProtKB-KW"/>
</dbReference>
<evidence type="ECO:0000256" key="1">
    <source>
        <dbReference type="ARBA" id="ARBA00023016"/>
    </source>
</evidence>
<dbReference type="Proteomes" id="UP001212981">
    <property type="component" value="Unassembled WGS sequence"/>
</dbReference>
<name>A0A3E3E5Q1_9FIRM</name>
<gene>
    <name evidence="6" type="ORF">DXC78_07705</name>
    <name evidence="5" type="ORF">PND82_10585</name>
</gene>
<dbReference type="GO" id="GO:0019172">
    <property type="term" value="F:glyoxalase III activity"/>
    <property type="evidence" value="ECO:0007669"/>
    <property type="project" value="TreeGrafter"/>
</dbReference>
<dbReference type="Pfam" id="PF01965">
    <property type="entry name" value="DJ-1_PfpI"/>
    <property type="match status" value="1"/>
</dbReference>
<keyword evidence="1" id="KW-0346">Stress response</keyword>
<dbReference type="Gene3D" id="3.40.50.880">
    <property type="match status" value="1"/>
</dbReference>